<evidence type="ECO:0000256" key="1">
    <source>
        <dbReference type="ARBA" id="ARBA00023136"/>
    </source>
</evidence>
<feature type="region of interest" description="Disordered" evidence="2">
    <location>
        <begin position="536"/>
        <end position="555"/>
    </location>
</feature>
<dbReference type="Proteomes" id="UP000226192">
    <property type="component" value="Unassembled WGS sequence"/>
</dbReference>
<protein>
    <submittedName>
        <fullName evidence="4">Uncharacterized protein</fullName>
    </submittedName>
</protein>
<feature type="transmembrane region" description="Helical" evidence="3">
    <location>
        <begin position="20"/>
        <end position="38"/>
    </location>
</feature>
<comment type="caution">
    <text evidence="4">The sequence shown here is derived from an EMBL/GenBank/DDBJ whole genome shotgun (WGS) entry which is preliminary data.</text>
</comment>
<dbReference type="OrthoDB" id="5977743at2759"/>
<evidence type="ECO:0000313" key="5">
    <source>
        <dbReference type="Proteomes" id="UP000226192"/>
    </source>
</evidence>
<keyword evidence="5" id="KW-1185">Reference proteome</keyword>
<dbReference type="SUPFAM" id="SSF56300">
    <property type="entry name" value="Metallo-dependent phosphatases"/>
    <property type="match status" value="1"/>
</dbReference>
<proteinExistence type="predicted"/>
<evidence type="ECO:0000313" key="4">
    <source>
        <dbReference type="EMBL" id="PHH63080.1"/>
    </source>
</evidence>
<dbReference type="InterPro" id="IPR029052">
    <property type="entry name" value="Metallo-depent_PP-like"/>
</dbReference>
<dbReference type="GO" id="GO:0005783">
    <property type="term" value="C:endoplasmic reticulum"/>
    <property type="evidence" value="ECO:0007669"/>
    <property type="project" value="TreeGrafter"/>
</dbReference>
<dbReference type="STRING" id="1399860.A0A2C5Y6M0"/>
<keyword evidence="3" id="KW-0812">Transmembrane</keyword>
<evidence type="ECO:0000256" key="3">
    <source>
        <dbReference type="SAM" id="Phobius"/>
    </source>
</evidence>
<name>A0A2C5Y6M0_9HYPO</name>
<evidence type="ECO:0000256" key="2">
    <source>
        <dbReference type="SAM" id="MobiDB-lite"/>
    </source>
</evidence>
<dbReference type="AlphaFoldDB" id="A0A2C5Y6M0"/>
<dbReference type="PANTHER" id="PTHR13315:SF4">
    <property type="entry name" value="METALLOPHOSPHOESTERASE, ISOFORM E"/>
    <property type="match status" value="1"/>
</dbReference>
<reference evidence="4 5" key="1">
    <citation type="submission" date="2017-06" db="EMBL/GenBank/DDBJ databases">
        <title>Ant-infecting Ophiocordyceps genomes reveal a high diversity of potential behavioral manipulation genes and a possible major role for enterotoxins.</title>
        <authorList>
            <person name="De Bekker C."/>
            <person name="Evans H.C."/>
            <person name="Brachmann A."/>
            <person name="Hughes D.P."/>
        </authorList>
    </citation>
    <scope>NUCLEOTIDE SEQUENCE [LARGE SCALE GENOMIC DNA]</scope>
    <source>
        <strain evidence="4 5">Map64</strain>
    </source>
</reference>
<dbReference type="PANTHER" id="PTHR13315">
    <property type="entry name" value="METALLO PHOSPHOESTERASE RELATED"/>
    <property type="match status" value="1"/>
</dbReference>
<dbReference type="InterPro" id="IPR033308">
    <property type="entry name" value="PGAP5/Cdc1/Ted1"/>
</dbReference>
<keyword evidence="3" id="KW-1133">Transmembrane helix</keyword>
<keyword evidence="1 3" id="KW-0472">Membrane</keyword>
<dbReference type="GO" id="GO:0016020">
    <property type="term" value="C:membrane"/>
    <property type="evidence" value="ECO:0007669"/>
    <property type="project" value="GOC"/>
</dbReference>
<accession>A0A2C5Y6M0</accession>
<feature type="region of interest" description="Disordered" evidence="2">
    <location>
        <begin position="340"/>
        <end position="360"/>
    </location>
</feature>
<dbReference type="GO" id="GO:0006506">
    <property type="term" value="P:GPI anchor biosynthetic process"/>
    <property type="evidence" value="ECO:0007669"/>
    <property type="project" value="InterPro"/>
</dbReference>
<gene>
    <name evidence="4" type="ORF">CDD81_6325</name>
</gene>
<sequence length="627" mass="71166">MIFAMRTLHQIRRNLTRRRLLSFPHALVLIWMLVLLRGERWTFESSVSECAWHNWEKWPKDANPHHLVLIADPQLIDPHSYPSRPWPLSALTVLITDKYMQRSYVALQRQLRPDSVFFLGDLFDGGREWKTRRGTRFVDPKWGTDRSGEEKKWVSTWHRRYGQDFWLREYMRFGRIFVDNWSLGGNTPGPWQRGRKLVASLPGNHDIGFGAQVQLPVRDRFSAFFGDVNRVDIVGNHSIVTVDAVSLGADTSAYKNSHDLRPIYGPVNEFLDNVQAIKRRAAQTELSVWHDTVEHPVERFPHKVEGVAATTKEAETAHVQGPDLPTILLTHVPLYRDPGTPCGPHREHWPPSKPPKRQSDMVQPDLRNAITVAAGYQYQNVLSEEDSVKLVRKVGNVVHVFSGDDHDYCELKHSAAKNGVREITIKSFSMAMGVPTPGFLMVSLWNPVDDDGRPLAPETGPTLQTHLCLLPKQLHTYVRYAALIVVSLAMLAVRALLVPVLHISPFALEPEPASTQILPLSETRLASWISGGEKAKKDPPDYGRMHPSAAAASSGTARWAAKKSGRRDRGGLRIKLDDDFYEGAKAWKRGRVLGIGSLGQWLQEMWTTTWRVAWMTVLFWIYLARGE</sequence>
<organism evidence="4 5">
    <name type="scientific">Ophiocordyceps australis</name>
    <dbReference type="NCBI Taxonomy" id="1399860"/>
    <lineage>
        <taxon>Eukaryota</taxon>
        <taxon>Fungi</taxon>
        <taxon>Dikarya</taxon>
        <taxon>Ascomycota</taxon>
        <taxon>Pezizomycotina</taxon>
        <taxon>Sordariomycetes</taxon>
        <taxon>Hypocreomycetidae</taxon>
        <taxon>Hypocreales</taxon>
        <taxon>Ophiocordycipitaceae</taxon>
        <taxon>Ophiocordyceps</taxon>
    </lineage>
</organism>
<dbReference type="EMBL" id="NJET01000057">
    <property type="protein sequence ID" value="PHH63080.1"/>
    <property type="molecule type" value="Genomic_DNA"/>
</dbReference>